<evidence type="ECO:0000313" key="1">
    <source>
        <dbReference type="EMBL" id="CAG8688977.1"/>
    </source>
</evidence>
<dbReference type="EMBL" id="CAJVPU010023595">
    <property type="protein sequence ID" value="CAG8688977.1"/>
    <property type="molecule type" value="Genomic_DNA"/>
</dbReference>
<evidence type="ECO:0000313" key="2">
    <source>
        <dbReference type="Proteomes" id="UP000789702"/>
    </source>
</evidence>
<feature type="non-terminal residue" evidence="1">
    <location>
        <position position="1"/>
    </location>
</feature>
<comment type="caution">
    <text evidence="1">The sequence shown here is derived from an EMBL/GenBank/DDBJ whole genome shotgun (WGS) entry which is preliminary data.</text>
</comment>
<gene>
    <name evidence="1" type="ORF">DHETER_LOCUS11152</name>
</gene>
<keyword evidence="2" id="KW-1185">Reference proteome</keyword>
<name>A0ACA9P7S0_9GLOM</name>
<proteinExistence type="predicted"/>
<organism evidence="1 2">
    <name type="scientific">Dentiscutata heterogama</name>
    <dbReference type="NCBI Taxonomy" id="1316150"/>
    <lineage>
        <taxon>Eukaryota</taxon>
        <taxon>Fungi</taxon>
        <taxon>Fungi incertae sedis</taxon>
        <taxon>Mucoromycota</taxon>
        <taxon>Glomeromycotina</taxon>
        <taxon>Glomeromycetes</taxon>
        <taxon>Diversisporales</taxon>
        <taxon>Gigasporaceae</taxon>
        <taxon>Dentiscutata</taxon>
    </lineage>
</organism>
<accession>A0ACA9P7S0</accession>
<sequence length="151" mass="18076">YSFEDKHEIKELFHFEYNNGIPSFVFSNCNIFGYKYNIAIIKIQIAINQLKMFVDTDIEAVHQKMLNRSITSNYLTDEEEELIKVTSKQIVSSSLDILEDDNPNEREYKIQYLYELKERKKGKFNISDWKATNYNLLAKNEQLYFYTLEKQ</sequence>
<reference evidence="1" key="1">
    <citation type="submission" date="2021-06" db="EMBL/GenBank/DDBJ databases">
        <authorList>
            <person name="Kallberg Y."/>
            <person name="Tangrot J."/>
            <person name="Rosling A."/>
        </authorList>
    </citation>
    <scope>NUCLEOTIDE SEQUENCE</scope>
    <source>
        <strain evidence="1">IL203A</strain>
    </source>
</reference>
<dbReference type="Proteomes" id="UP000789702">
    <property type="component" value="Unassembled WGS sequence"/>
</dbReference>
<protein>
    <submittedName>
        <fullName evidence="1">15379_t:CDS:1</fullName>
    </submittedName>
</protein>